<evidence type="ECO:0000313" key="3">
    <source>
        <dbReference type="Proteomes" id="UP000095743"/>
    </source>
</evidence>
<organism evidence="2 3">
    <name type="scientific">Geosporobacter ferrireducens</name>
    <dbReference type="NCBI Taxonomy" id="1424294"/>
    <lineage>
        <taxon>Bacteria</taxon>
        <taxon>Bacillati</taxon>
        <taxon>Bacillota</taxon>
        <taxon>Clostridia</taxon>
        <taxon>Peptostreptococcales</taxon>
        <taxon>Thermotaleaceae</taxon>
        <taxon>Geosporobacter</taxon>
    </lineage>
</organism>
<dbReference type="Proteomes" id="UP000095743">
    <property type="component" value="Chromosome"/>
</dbReference>
<proteinExistence type="predicted"/>
<dbReference type="Pfam" id="PF19700">
    <property type="entry name" value="DUF6198"/>
    <property type="match status" value="1"/>
</dbReference>
<evidence type="ECO:0000256" key="1">
    <source>
        <dbReference type="SAM" id="Phobius"/>
    </source>
</evidence>
<keyword evidence="1" id="KW-0472">Membrane</keyword>
<dbReference type="STRING" id="1424294.Gferi_09645"/>
<keyword evidence="1" id="KW-0812">Transmembrane</keyword>
<evidence type="ECO:0008006" key="4">
    <source>
        <dbReference type="Google" id="ProtNLM"/>
    </source>
</evidence>
<feature type="transmembrane region" description="Helical" evidence="1">
    <location>
        <begin position="157"/>
        <end position="175"/>
    </location>
</feature>
<protein>
    <recommendedName>
        <fullName evidence="4">YitT family protein</fullName>
    </recommendedName>
</protein>
<accession>A0A1D8GFY2</accession>
<keyword evidence="3" id="KW-1185">Reference proteome</keyword>
<gene>
    <name evidence="2" type="ORF">Gferi_09645</name>
</gene>
<dbReference type="OrthoDB" id="87655at2"/>
<dbReference type="KEGG" id="gfe:Gferi_09645"/>
<feature type="transmembrane region" description="Helical" evidence="1">
    <location>
        <begin position="110"/>
        <end position="136"/>
    </location>
</feature>
<dbReference type="PANTHER" id="PTHR40078">
    <property type="entry name" value="INTEGRAL MEMBRANE PROTEIN-RELATED"/>
    <property type="match status" value="1"/>
</dbReference>
<feature type="transmembrane region" description="Helical" evidence="1">
    <location>
        <begin position="38"/>
        <end position="66"/>
    </location>
</feature>
<dbReference type="PANTHER" id="PTHR40078:SF1">
    <property type="entry name" value="INTEGRAL MEMBRANE PROTEIN"/>
    <property type="match status" value="1"/>
</dbReference>
<dbReference type="InterPro" id="IPR038750">
    <property type="entry name" value="YczE/YyaS-like"/>
</dbReference>
<sequence>MISKMKMITVYIIGLFFYSLGVCMMTKAMLGISPITSVAYVFTMITMASLGTCMFVLNIILVALQVFWMGKEFDKKQLLQIAVSLIFSIFIDTLMPWFSSVNPSIFLWKMALLLGSCGVMAFGISLIVIADIVMLPGDGVAKTIAYKLKKEFGTAKVINDCTMVTITVLISLLFLRRIEGVQIGTVLAAIFLGNIAKVYMKYLRRPLEKFMGIDAELYGIQGNES</sequence>
<dbReference type="RefSeq" id="WP_069975910.1">
    <property type="nucleotide sequence ID" value="NZ_CP017269.1"/>
</dbReference>
<keyword evidence="1" id="KW-1133">Transmembrane helix</keyword>
<dbReference type="AlphaFoldDB" id="A0A1D8GFY2"/>
<name>A0A1D8GFY2_9FIRM</name>
<reference evidence="2 3" key="1">
    <citation type="submission" date="2016-09" db="EMBL/GenBank/DDBJ databases">
        <title>Genomic analysis reveals versatility of anaerobic energy metabolism of Geosporobacter ferrireducens IRF9 of phylum Firmicutes.</title>
        <authorList>
            <person name="Kim S.-J."/>
        </authorList>
    </citation>
    <scope>NUCLEOTIDE SEQUENCE [LARGE SCALE GENOMIC DNA]</scope>
    <source>
        <strain evidence="2 3">IRF9</strain>
    </source>
</reference>
<dbReference type="EMBL" id="CP017269">
    <property type="protein sequence ID" value="AOT69819.1"/>
    <property type="molecule type" value="Genomic_DNA"/>
</dbReference>
<feature type="transmembrane region" description="Helical" evidence="1">
    <location>
        <begin position="78"/>
        <end position="98"/>
    </location>
</feature>
<feature type="transmembrane region" description="Helical" evidence="1">
    <location>
        <begin position="12"/>
        <end position="32"/>
    </location>
</feature>
<evidence type="ECO:0000313" key="2">
    <source>
        <dbReference type="EMBL" id="AOT69819.1"/>
    </source>
</evidence>
<feature type="transmembrane region" description="Helical" evidence="1">
    <location>
        <begin position="181"/>
        <end position="200"/>
    </location>
</feature>